<dbReference type="AlphaFoldDB" id="A0A1B3ZDQ3"/>
<organism evidence="1 2">
    <name type="scientific">Sphingomonas panacis</name>
    <dbReference type="NCBI Taxonomy" id="1560345"/>
    <lineage>
        <taxon>Bacteria</taxon>
        <taxon>Pseudomonadati</taxon>
        <taxon>Pseudomonadota</taxon>
        <taxon>Alphaproteobacteria</taxon>
        <taxon>Sphingomonadales</taxon>
        <taxon>Sphingomonadaceae</taxon>
        <taxon>Sphingomonas</taxon>
    </lineage>
</organism>
<dbReference type="Proteomes" id="UP000094256">
    <property type="component" value="Chromosome"/>
</dbReference>
<gene>
    <name evidence="1" type="ORF">AWL63_18100</name>
</gene>
<sequence>MRLVDELAARRLLYSRSIPTLPDILLIDIPSRFAAPTLPMGRYYPVILETHAEAAEMEQFLQTQRPTEVPPNLFDRRSSALVTEDIIFARYAPLQPDWPWLLLCCWPAAYRAVVHSDSEQFARDQYTSEIFPTLAELQRTENLLLKTLRMRQVVQVRHSPGPHGHA</sequence>
<proteinExistence type="predicted"/>
<evidence type="ECO:0000313" key="1">
    <source>
        <dbReference type="EMBL" id="AOH85560.1"/>
    </source>
</evidence>
<protein>
    <submittedName>
        <fullName evidence="1">Uncharacterized protein</fullName>
    </submittedName>
</protein>
<name>A0A1B3ZDQ3_9SPHN</name>
<reference evidence="1 2" key="1">
    <citation type="submission" date="2016-01" db="EMBL/GenBank/DDBJ databases">
        <title>Complete genome and mega plasmid sequence of Sphingomonas panacis DCY99 elicits systemic resistance in rice to Xanthomonas oryzae.</title>
        <authorList>
            <person name="Kim Y.J."/>
            <person name="Yang D.C."/>
            <person name="Sing P."/>
        </authorList>
    </citation>
    <scope>NUCLEOTIDE SEQUENCE [LARGE SCALE GENOMIC DNA]</scope>
    <source>
        <strain evidence="1 2">DCY99</strain>
    </source>
</reference>
<dbReference type="EMBL" id="CP014168">
    <property type="protein sequence ID" value="AOH85560.1"/>
    <property type="molecule type" value="Genomic_DNA"/>
</dbReference>
<keyword evidence="2" id="KW-1185">Reference proteome</keyword>
<dbReference type="KEGG" id="span:AWL63_18100"/>
<evidence type="ECO:0000313" key="2">
    <source>
        <dbReference type="Proteomes" id="UP000094256"/>
    </source>
</evidence>
<dbReference type="RefSeq" id="WP_069206096.1">
    <property type="nucleotide sequence ID" value="NZ_CP014168.1"/>
</dbReference>
<accession>A0A1B3ZDQ3</accession>
<dbReference type="OrthoDB" id="7475420at2"/>